<name>K9XNA7_STAC7</name>
<dbReference type="Pfam" id="PF14238">
    <property type="entry name" value="DUF4340"/>
    <property type="match status" value="1"/>
</dbReference>
<sequence length="187" mass="21412">MKLQRTTCLLIIFAAILGSWVYFYEIRGEQQKTISATNQQQIFNLTEAQINKIIIQKSNQTLEFERTGKNEQPWQMKQPQNVPANDATIAFLLDLITNGKSDRIFTVPQSDLSQYGLDNPIAHIMIESNNQTTQEIFLGQPSLNEELIYAYTPVSGTKTGLNVLLVSRNWQYAVDRELSEWQQNPTN</sequence>
<feature type="domain" description="DUF4340" evidence="1">
    <location>
        <begin position="74"/>
        <end position="182"/>
    </location>
</feature>
<proteinExistence type="predicted"/>
<dbReference type="AlphaFoldDB" id="K9XNA7"/>
<gene>
    <name evidence="2" type="ordered locus">Sta7437_0467</name>
</gene>
<dbReference type="KEGG" id="scs:Sta7437_0467"/>
<protein>
    <recommendedName>
        <fullName evidence="1">DUF4340 domain-containing protein</fullName>
    </recommendedName>
</protein>
<dbReference type="EMBL" id="CP003653">
    <property type="protein sequence ID" value="AFZ34075.1"/>
    <property type="molecule type" value="Genomic_DNA"/>
</dbReference>
<accession>K9XNA7</accession>
<dbReference type="HOGENOM" id="CLU_085045_0_0_3"/>
<dbReference type="RefSeq" id="WP_015191748.1">
    <property type="nucleotide sequence ID" value="NC_019748.1"/>
</dbReference>
<dbReference type="InterPro" id="IPR025641">
    <property type="entry name" value="DUF4340"/>
</dbReference>
<keyword evidence="3" id="KW-1185">Reference proteome</keyword>
<dbReference type="STRING" id="111780.Sta7437_0467"/>
<dbReference type="eggNOG" id="COG3170">
    <property type="taxonomic scope" value="Bacteria"/>
</dbReference>
<reference evidence="3" key="1">
    <citation type="journal article" date="2013" name="Proc. Natl. Acad. Sci. U.S.A.">
        <title>Improving the coverage of the cyanobacterial phylum using diversity-driven genome sequencing.</title>
        <authorList>
            <person name="Shih P.M."/>
            <person name="Wu D."/>
            <person name="Latifi A."/>
            <person name="Axen S.D."/>
            <person name="Fewer D.P."/>
            <person name="Talla E."/>
            <person name="Calteau A."/>
            <person name="Cai F."/>
            <person name="Tandeau de Marsac N."/>
            <person name="Rippka R."/>
            <person name="Herdman M."/>
            <person name="Sivonen K."/>
            <person name="Coursin T."/>
            <person name="Laurent T."/>
            <person name="Goodwin L."/>
            <person name="Nolan M."/>
            <person name="Davenport K.W."/>
            <person name="Han C.S."/>
            <person name="Rubin E.M."/>
            <person name="Eisen J.A."/>
            <person name="Woyke T."/>
            <person name="Gugger M."/>
            <person name="Kerfeld C.A."/>
        </authorList>
    </citation>
    <scope>NUCLEOTIDE SEQUENCE [LARGE SCALE GENOMIC DNA]</scope>
    <source>
        <strain evidence="3">ATCC 29371 / PCC 7437</strain>
    </source>
</reference>
<dbReference type="OrthoDB" id="453197at2"/>
<evidence type="ECO:0000259" key="1">
    <source>
        <dbReference type="Pfam" id="PF14238"/>
    </source>
</evidence>
<evidence type="ECO:0000313" key="2">
    <source>
        <dbReference type="EMBL" id="AFZ34075.1"/>
    </source>
</evidence>
<evidence type="ECO:0000313" key="3">
    <source>
        <dbReference type="Proteomes" id="UP000010473"/>
    </source>
</evidence>
<organism evidence="2 3">
    <name type="scientific">Stanieria cyanosphaera (strain ATCC 29371 / PCC 7437)</name>
    <dbReference type="NCBI Taxonomy" id="111780"/>
    <lineage>
        <taxon>Bacteria</taxon>
        <taxon>Bacillati</taxon>
        <taxon>Cyanobacteriota</taxon>
        <taxon>Cyanophyceae</taxon>
        <taxon>Pleurocapsales</taxon>
        <taxon>Dermocarpellaceae</taxon>
        <taxon>Stanieria</taxon>
    </lineage>
</organism>
<dbReference type="Proteomes" id="UP000010473">
    <property type="component" value="Chromosome"/>
</dbReference>